<organism evidence="15 16">
    <name type="scientific">Thalassobacterium sedimentorum</name>
    <dbReference type="NCBI Taxonomy" id="3041258"/>
    <lineage>
        <taxon>Bacteria</taxon>
        <taxon>Pseudomonadati</taxon>
        <taxon>Verrucomicrobiota</taxon>
        <taxon>Opitutia</taxon>
        <taxon>Puniceicoccales</taxon>
        <taxon>Coraliomargaritaceae</taxon>
        <taxon>Thalassobacterium</taxon>
    </lineage>
</organism>
<keyword evidence="9 12" id="KW-0418">Kinase</keyword>
<dbReference type="PROSITE" id="PS00627">
    <property type="entry name" value="GHMP_KINASES_ATP"/>
    <property type="match status" value="1"/>
</dbReference>
<evidence type="ECO:0000256" key="11">
    <source>
        <dbReference type="ARBA" id="ARBA00049375"/>
    </source>
</evidence>
<dbReference type="Pfam" id="PF08544">
    <property type="entry name" value="GHMP_kinases_C"/>
    <property type="match status" value="1"/>
</dbReference>
<evidence type="ECO:0000256" key="12">
    <source>
        <dbReference type="HAMAP-Rule" id="MF_00384"/>
    </source>
</evidence>
<dbReference type="InterPro" id="IPR013750">
    <property type="entry name" value="GHMP_kinase_C_dom"/>
</dbReference>
<feature type="binding site" evidence="12">
    <location>
        <begin position="85"/>
        <end position="95"/>
    </location>
    <ligand>
        <name>ATP</name>
        <dbReference type="ChEBI" id="CHEBI:30616"/>
    </ligand>
</feature>
<dbReference type="GO" id="GO:0004413">
    <property type="term" value="F:homoserine kinase activity"/>
    <property type="evidence" value="ECO:0007669"/>
    <property type="project" value="UniProtKB-EC"/>
</dbReference>
<evidence type="ECO:0000256" key="6">
    <source>
        <dbReference type="ARBA" id="ARBA00022679"/>
    </source>
</evidence>
<feature type="domain" description="GHMP kinase N-terminal" evidence="13">
    <location>
        <begin position="58"/>
        <end position="138"/>
    </location>
</feature>
<comment type="function">
    <text evidence="12">Catalyzes the ATP-dependent phosphorylation of L-homoserine to L-homoserine phosphate.</text>
</comment>
<keyword evidence="6 12" id="KW-0808">Transferase</keyword>
<dbReference type="PANTHER" id="PTHR20861">
    <property type="entry name" value="HOMOSERINE/4-DIPHOSPHOCYTIDYL-2-C-METHYL-D-ERYTHRITOL KINASE"/>
    <property type="match status" value="1"/>
</dbReference>
<dbReference type="InterPro" id="IPR036554">
    <property type="entry name" value="GHMP_kinase_C_sf"/>
</dbReference>
<keyword evidence="7 12" id="KW-0791">Threonine biosynthesis</keyword>
<dbReference type="Proteomes" id="UP001243717">
    <property type="component" value="Unassembled WGS sequence"/>
</dbReference>
<comment type="pathway">
    <text evidence="1 12">Amino-acid biosynthesis; L-threonine biosynthesis; L-threonine from L-aspartate: step 4/5.</text>
</comment>
<gene>
    <name evidence="12 15" type="primary">thrB</name>
    <name evidence="15" type="ORF">QEH59_15165</name>
</gene>
<dbReference type="SUPFAM" id="SSF54211">
    <property type="entry name" value="Ribosomal protein S5 domain 2-like"/>
    <property type="match status" value="1"/>
</dbReference>
<accession>A0ABU1APU2</accession>
<dbReference type="PANTHER" id="PTHR20861:SF1">
    <property type="entry name" value="HOMOSERINE KINASE"/>
    <property type="match status" value="1"/>
</dbReference>
<evidence type="ECO:0000256" key="3">
    <source>
        <dbReference type="ARBA" id="ARBA00012078"/>
    </source>
</evidence>
<dbReference type="Pfam" id="PF00288">
    <property type="entry name" value="GHMP_kinases_N"/>
    <property type="match status" value="1"/>
</dbReference>
<evidence type="ECO:0000313" key="16">
    <source>
        <dbReference type="Proteomes" id="UP001243717"/>
    </source>
</evidence>
<evidence type="ECO:0000256" key="1">
    <source>
        <dbReference type="ARBA" id="ARBA00005015"/>
    </source>
</evidence>
<protein>
    <recommendedName>
        <fullName evidence="4 12">Homoserine kinase</fullName>
        <shortName evidence="12">HK</shortName>
        <shortName evidence="12">HSK</shortName>
        <ecNumber evidence="3 12">2.7.1.39</ecNumber>
    </recommendedName>
</protein>
<keyword evidence="5 12" id="KW-0028">Amino-acid biosynthesis</keyword>
<reference evidence="15 16" key="1">
    <citation type="submission" date="2023-04" db="EMBL/GenBank/DDBJ databases">
        <title>A novel bacteria isolated from coastal sediment.</title>
        <authorList>
            <person name="Liu X.-J."/>
            <person name="Du Z.-J."/>
        </authorList>
    </citation>
    <scope>NUCLEOTIDE SEQUENCE [LARGE SCALE GENOMIC DNA]</scope>
    <source>
        <strain evidence="15 16">SDUM461004</strain>
    </source>
</reference>
<evidence type="ECO:0000256" key="10">
    <source>
        <dbReference type="ARBA" id="ARBA00022840"/>
    </source>
</evidence>
<evidence type="ECO:0000256" key="4">
    <source>
        <dbReference type="ARBA" id="ARBA00017858"/>
    </source>
</evidence>
<evidence type="ECO:0000259" key="13">
    <source>
        <dbReference type="Pfam" id="PF00288"/>
    </source>
</evidence>
<evidence type="ECO:0000259" key="14">
    <source>
        <dbReference type="Pfam" id="PF08544"/>
    </source>
</evidence>
<evidence type="ECO:0000256" key="8">
    <source>
        <dbReference type="ARBA" id="ARBA00022741"/>
    </source>
</evidence>
<dbReference type="SUPFAM" id="SSF55060">
    <property type="entry name" value="GHMP Kinase, C-terminal domain"/>
    <property type="match status" value="1"/>
</dbReference>
<dbReference type="HAMAP" id="MF_00384">
    <property type="entry name" value="Homoser_kinase"/>
    <property type="match status" value="1"/>
</dbReference>
<dbReference type="EC" id="2.7.1.39" evidence="3 12"/>
<name>A0ABU1APU2_9BACT</name>
<dbReference type="InterPro" id="IPR000870">
    <property type="entry name" value="Homoserine_kinase"/>
</dbReference>
<dbReference type="PIRSF" id="PIRSF000676">
    <property type="entry name" value="Homoser_kin"/>
    <property type="match status" value="1"/>
</dbReference>
<dbReference type="PRINTS" id="PR00958">
    <property type="entry name" value="HOMSERKINASE"/>
</dbReference>
<dbReference type="RefSeq" id="WP_308986222.1">
    <property type="nucleotide sequence ID" value="NZ_JARXIC010000032.1"/>
</dbReference>
<evidence type="ECO:0000256" key="5">
    <source>
        <dbReference type="ARBA" id="ARBA00022605"/>
    </source>
</evidence>
<dbReference type="NCBIfam" id="TIGR00191">
    <property type="entry name" value="thrB"/>
    <property type="match status" value="1"/>
</dbReference>
<evidence type="ECO:0000256" key="9">
    <source>
        <dbReference type="ARBA" id="ARBA00022777"/>
    </source>
</evidence>
<evidence type="ECO:0000313" key="15">
    <source>
        <dbReference type="EMBL" id="MDQ8195771.1"/>
    </source>
</evidence>
<dbReference type="InterPro" id="IPR014721">
    <property type="entry name" value="Ribsml_uS5_D2-typ_fold_subgr"/>
</dbReference>
<comment type="subcellular location">
    <subcellularLocation>
        <location evidence="12">Cytoplasm</location>
    </subcellularLocation>
</comment>
<feature type="domain" description="GHMP kinase C-terminal" evidence="14">
    <location>
        <begin position="204"/>
        <end position="279"/>
    </location>
</feature>
<comment type="caution">
    <text evidence="15">The sequence shown here is derived from an EMBL/GenBank/DDBJ whole genome shotgun (WGS) entry which is preliminary data.</text>
</comment>
<dbReference type="InterPro" id="IPR006203">
    <property type="entry name" value="GHMP_knse_ATP-bd_CS"/>
</dbReference>
<dbReference type="Gene3D" id="3.30.230.10">
    <property type="match status" value="1"/>
</dbReference>
<evidence type="ECO:0000256" key="2">
    <source>
        <dbReference type="ARBA" id="ARBA00007370"/>
    </source>
</evidence>
<dbReference type="Gene3D" id="3.30.70.890">
    <property type="entry name" value="GHMP kinase, C-terminal domain"/>
    <property type="match status" value="1"/>
</dbReference>
<dbReference type="InterPro" id="IPR006204">
    <property type="entry name" value="GHMP_kinase_N_dom"/>
</dbReference>
<proteinExistence type="inferred from homology"/>
<comment type="similarity">
    <text evidence="2 12">Belongs to the GHMP kinase family. Homoserine kinase subfamily.</text>
</comment>
<keyword evidence="10 12" id="KW-0067">ATP-binding</keyword>
<dbReference type="EMBL" id="JARXIC010000032">
    <property type="protein sequence ID" value="MDQ8195771.1"/>
    <property type="molecule type" value="Genomic_DNA"/>
</dbReference>
<keyword evidence="8 12" id="KW-0547">Nucleotide-binding</keyword>
<keyword evidence="12" id="KW-0963">Cytoplasm</keyword>
<evidence type="ECO:0000256" key="7">
    <source>
        <dbReference type="ARBA" id="ARBA00022697"/>
    </source>
</evidence>
<comment type="catalytic activity">
    <reaction evidence="11 12">
        <text>L-homoserine + ATP = O-phospho-L-homoserine + ADP + H(+)</text>
        <dbReference type="Rhea" id="RHEA:13985"/>
        <dbReference type="ChEBI" id="CHEBI:15378"/>
        <dbReference type="ChEBI" id="CHEBI:30616"/>
        <dbReference type="ChEBI" id="CHEBI:57476"/>
        <dbReference type="ChEBI" id="CHEBI:57590"/>
        <dbReference type="ChEBI" id="CHEBI:456216"/>
        <dbReference type="EC" id="2.7.1.39"/>
    </reaction>
</comment>
<keyword evidence="16" id="KW-1185">Reference proteome</keyword>
<dbReference type="InterPro" id="IPR020568">
    <property type="entry name" value="Ribosomal_Su5_D2-typ_SF"/>
</dbReference>
<sequence>MSPRSIIIQAPASTSNCGPGFDTLSIALSLYNFVRLVEREDTQICAIESVSDATQAMVEQAVQAFTNEAQVSQLGFDYEIWGDVPEARGLGSSSTIRAAIVAGLNHLHGKPLDLEAMIRLTTCLDNAPDNACAVFAGGFCIARTNPSDFTYREHVRFSLPESLTFVAVSPDYKVLTENSRRVLPDNIPFHDVVRSANSLAFLVGALVSGDFSRLDGAVNDYIHQPYRELLNPFGRESIEAGCHAGAYTGWLSGSGSTVMCVTSQDKARVVAAAMEQAYSGNGIQCRSYRLMTDNRGLTVSVESAE</sequence>